<gene>
    <name evidence="8" type="ORF">PJ311_16745</name>
</gene>
<proteinExistence type="inferred from homology"/>
<organism evidence="8 9">
    <name type="scientific">Bacillus changyiensis</name>
    <dbReference type="NCBI Taxonomy" id="3004103"/>
    <lineage>
        <taxon>Bacteria</taxon>
        <taxon>Bacillati</taxon>
        <taxon>Bacillota</taxon>
        <taxon>Bacilli</taxon>
        <taxon>Bacillales</taxon>
        <taxon>Bacillaceae</taxon>
        <taxon>Bacillus</taxon>
    </lineage>
</organism>
<comment type="caution">
    <text evidence="8">The sequence shown here is derived from an EMBL/GenBank/DDBJ whole genome shotgun (WGS) entry which is preliminary data.</text>
</comment>
<evidence type="ECO:0000256" key="3">
    <source>
        <dbReference type="ARBA" id="ARBA00022475"/>
    </source>
</evidence>
<evidence type="ECO:0000256" key="6">
    <source>
        <dbReference type="ARBA" id="ARBA00023136"/>
    </source>
</evidence>
<comment type="subcellular location">
    <subcellularLocation>
        <location evidence="1">Cell membrane</location>
        <topology evidence="1">Peripheral membrane protein</topology>
    </subcellularLocation>
</comment>
<comment type="similarity">
    <text evidence="2">Belongs to the CDP-glycerol glycerophosphotransferase family.</text>
</comment>
<keyword evidence="6" id="KW-0472">Membrane</keyword>
<dbReference type="SUPFAM" id="SSF53756">
    <property type="entry name" value="UDP-Glycosyltransferase/glycogen phosphorylase"/>
    <property type="match status" value="2"/>
</dbReference>
<accession>A0ABT4X7F5</accession>
<evidence type="ECO:0000256" key="4">
    <source>
        <dbReference type="ARBA" id="ARBA00022679"/>
    </source>
</evidence>
<dbReference type="PANTHER" id="PTHR37316:SF3">
    <property type="entry name" value="TEICHOIC ACID GLYCEROL-PHOSPHATE TRANSFERASE"/>
    <property type="match status" value="1"/>
</dbReference>
<dbReference type="InterPro" id="IPR043149">
    <property type="entry name" value="TagF_N"/>
</dbReference>
<dbReference type="CDD" id="cd03811">
    <property type="entry name" value="GT4_GT28_WabH-like"/>
    <property type="match status" value="1"/>
</dbReference>
<dbReference type="Proteomes" id="UP001211894">
    <property type="component" value="Unassembled WGS sequence"/>
</dbReference>
<dbReference type="InterPro" id="IPR001296">
    <property type="entry name" value="Glyco_trans_1"/>
</dbReference>
<keyword evidence="5" id="KW-0777">Teichoic acid biosynthesis</keyword>
<feature type="domain" description="Glycosyl transferase family 1" evidence="7">
    <location>
        <begin position="670"/>
        <end position="812"/>
    </location>
</feature>
<evidence type="ECO:0000256" key="2">
    <source>
        <dbReference type="ARBA" id="ARBA00010488"/>
    </source>
</evidence>
<dbReference type="Gene3D" id="3.40.50.12580">
    <property type="match status" value="1"/>
</dbReference>
<dbReference type="Gene3D" id="3.40.50.11820">
    <property type="match status" value="1"/>
</dbReference>
<dbReference type="InterPro" id="IPR007554">
    <property type="entry name" value="Glycerophosphate_synth"/>
</dbReference>
<dbReference type="InterPro" id="IPR051612">
    <property type="entry name" value="Teichoic_Acid_Biosynth"/>
</dbReference>
<dbReference type="EMBL" id="JAQKAB010000013">
    <property type="protein sequence ID" value="MDA7028218.1"/>
    <property type="molecule type" value="Genomic_DNA"/>
</dbReference>
<evidence type="ECO:0000256" key="1">
    <source>
        <dbReference type="ARBA" id="ARBA00004202"/>
    </source>
</evidence>
<dbReference type="Pfam" id="PF00534">
    <property type="entry name" value="Glycos_transf_1"/>
    <property type="match status" value="1"/>
</dbReference>
<protein>
    <submittedName>
        <fullName evidence="8">Glycosyltransferase</fullName>
    </submittedName>
</protein>
<dbReference type="Pfam" id="PF04464">
    <property type="entry name" value="Glyphos_transf"/>
    <property type="match status" value="1"/>
</dbReference>
<dbReference type="PANTHER" id="PTHR37316">
    <property type="entry name" value="TEICHOIC ACID GLYCEROL-PHOSPHATE PRIMASE"/>
    <property type="match status" value="1"/>
</dbReference>
<keyword evidence="9" id="KW-1185">Reference proteome</keyword>
<dbReference type="Gene3D" id="3.40.50.2000">
    <property type="entry name" value="Glycogen Phosphorylase B"/>
    <property type="match status" value="2"/>
</dbReference>
<sequence>MKKTIKIAKRKVKFLLKPIKTYSNNKNFKRTVDYTRSFKKNKIDPHIIFYESYHGKAMNDNPYAIFKLLVNDEKYKHFTHVWALNDQDNPYAAQYKTYKNVKFVEVHSREYIKYLTKAKYLINNVTFPTYFQKKEGQIYMNTWHGTPLKTLGKDMEGPIGQHKNIQRNFLHSDYILSPNPFTSEKLIDSHDLKGLYCGRIIEEGYPRMDLTIHTNKEGFRKTLEQFIELDPNKKIVLYAPTWRGEVGSVANINEELFKHISELNEKIPNDYQLILKVHTLLYKYIKHDEKLMNKCIPDCIDTNELLSIVDILITDYSSIFFDYMATNKPILFFMYDKHQYLKKRGMYLDVDTLAGPICETTDEIAQSIKHIESVQKKYQTVYQEMNHLYIKRAGDSTQRIVDIVFNGKQEESDCVFDVKEPHKKNILIYSGGFLNNGITSSVINLLNNMDYEKYNVVVVDKGNYDEESSYNISRLNSKTKCIYRVGSMNLTINDWYVNGLLNRRGYTKELAKRNPEKIFQREIQRLLGDSKIDIAIDFSGYVPFWTMIMALGNFSKKTIYQHNDMFAETEKKINGKYKHKRKLKIVFSLYKRFDKVVSVAKHTRDLNSNNLLDYVSPEKMVYVHNSLNVDKIIDSAKNPDLTIERFDGQDYLVEKEQIPGMIRIKGIRLPKQNEINFVNMGRLSPEKDQEKLIKAFSSLIDKYKNLHMKLYIIGDGVLKQSLHELVQSLGIEQNIIFTGQMKNPFYLINKADCFVLSSNHEGQPMVLLETLVLNKPIIATDIAGSRSILEDGYGTLAENNLEGLQTAMEKFVIFKMEDQQMTSDFKKFDYVNYNAKAMQMFYQEVCFEGVY</sequence>
<keyword evidence="4" id="KW-0808">Transferase</keyword>
<name>A0ABT4X7F5_9BACI</name>
<evidence type="ECO:0000256" key="5">
    <source>
        <dbReference type="ARBA" id="ARBA00022944"/>
    </source>
</evidence>
<evidence type="ECO:0000259" key="7">
    <source>
        <dbReference type="Pfam" id="PF00534"/>
    </source>
</evidence>
<dbReference type="RefSeq" id="WP_271342034.1">
    <property type="nucleotide sequence ID" value="NZ_JAQKAB010000013.1"/>
</dbReference>
<dbReference type="InterPro" id="IPR043148">
    <property type="entry name" value="TagF_C"/>
</dbReference>
<evidence type="ECO:0000313" key="9">
    <source>
        <dbReference type="Proteomes" id="UP001211894"/>
    </source>
</evidence>
<keyword evidence="3" id="KW-1003">Cell membrane</keyword>
<reference evidence="8 9" key="1">
    <citation type="submission" date="2023-01" db="EMBL/GenBank/DDBJ databases">
        <title>Bacillus changyiensis sp. nov., isolated from a coastal deposit.</title>
        <authorList>
            <person name="Xiao G."/>
            <person name="Lai Q."/>
            <person name="Hu Z."/>
            <person name="Shao Z."/>
        </authorList>
    </citation>
    <scope>NUCLEOTIDE SEQUENCE [LARGE SCALE GENOMIC DNA]</scope>
    <source>
        <strain evidence="8 9">CLL-7-23</strain>
    </source>
</reference>
<evidence type="ECO:0000313" key="8">
    <source>
        <dbReference type="EMBL" id="MDA7028218.1"/>
    </source>
</evidence>